<sequence length="350" mass="36876">METNFVTFAEQASQPGGRADQDSVLLDSYSNTVVTVAKKVSPSVVQIKVSGRATNQTEIDLKRGRSDRGNSDGGTGSGFIISTDGYIITNNHVVAGAGKIEVAVAARADEPSRDYEATLIGRDPATDIAVIKIYADGLKAIRFADSKQVQVGQIAIAIGNPYGFQYSLTAGVVSALGRTLRSESGRLIDDVIQTDAALNPGNSGGPLVDANGDVIGVNTAVILPAQGLCFAVSSNLAAFVAGKLIMHGRVRRGYLGIAGQLINLTERIKLYNQLTTKTGVIVASVEVDGVAGNSQLRQGDIIVGFDGQPIATMDDLHRLLTDQTIGKRIPVSVLRENRQISLYVIPGELN</sequence>
<dbReference type="InterPro" id="IPR051201">
    <property type="entry name" value="Chloro_Bact_Ser_Proteases"/>
</dbReference>
<keyword evidence="6" id="KW-1185">Reference proteome</keyword>
<evidence type="ECO:0000259" key="4">
    <source>
        <dbReference type="SMART" id="SM00228"/>
    </source>
</evidence>
<dbReference type="STRING" id="1379870.SD10_08655"/>
<protein>
    <submittedName>
        <fullName evidence="5">Serine protease</fullName>
    </submittedName>
</protein>
<name>A0A0E3V6E5_9BACT</name>
<proteinExistence type="predicted"/>
<dbReference type="SUPFAM" id="SSF50494">
    <property type="entry name" value="Trypsin-like serine proteases"/>
    <property type="match status" value="1"/>
</dbReference>
<dbReference type="PANTHER" id="PTHR43343:SF3">
    <property type="entry name" value="PROTEASE DO-LIKE 8, CHLOROPLASTIC"/>
    <property type="match status" value="1"/>
</dbReference>
<dbReference type="PRINTS" id="PR00834">
    <property type="entry name" value="PROTEASES2C"/>
</dbReference>
<dbReference type="Pfam" id="PF13180">
    <property type="entry name" value="PDZ_2"/>
    <property type="match status" value="1"/>
</dbReference>
<feature type="region of interest" description="Disordered" evidence="3">
    <location>
        <begin position="1"/>
        <end position="20"/>
    </location>
</feature>
<dbReference type="RefSeq" id="WP_046573442.1">
    <property type="nucleotide sequence ID" value="NZ_CP010429.1"/>
</dbReference>
<accession>A0A0E3V6E5</accession>
<dbReference type="OrthoDB" id="9758917at2"/>
<reference evidence="5 6" key="1">
    <citation type="journal article" date="2014" name="Curr. Microbiol.">
        <title>Spirosoma radiotolerans sp. nov., a gamma-radiation-resistant bacterium isolated from gamma ray-irradiated soil.</title>
        <authorList>
            <person name="Lee J.J."/>
            <person name="Srinivasan S."/>
            <person name="Lim S."/>
            <person name="Joe M."/>
            <person name="Im S."/>
            <person name="Bae S.I."/>
            <person name="Park K.R."/>
            <person name="Han J.H."/>
            <person name="Park S.H."/>
            <person name="Joo B.M."/>
            <person name="Park S.J."/>
            <person name="Kim M.K."/>
        </authorList>
    </citation>
    <scope>NUCLEOTIDE SEQUENCE [LARGE SCALE GENOMIC DNA]</scope>
    <source>
        <strain evidence="5 6">DG5A</strain>
    </source>
</reference>
<dbReference type="Pfam" id="PF13365">
    <property type="entry name" value="Trypsin_2"/>
    <property type="match status" value="1"/>
</dbReference>
<organism evidence="5 6">
    <name type="scientific">Spirosoma radiotolerans</name>
    <dbReference type="NCBI Taxonomy" id="1379870"/>
    <lineage>
        <taxon>Bacteria</taxon>
        <taxon>Pseudomonadati</taxon>
        <taxon>Bacteroidota</taxon>
        <taxon>Cytophagia</taxon>
        <taxon>Cytophagales</taxon>
        <taxon>Cytophagaceae</taxon>
        <taxon>Spirosoma</taxon>
    </lineage>
</organism>
<dbReference type="InterPro" id="IPR001478">
    <property type="entry name" value="PDZ"/>
</dbReference>
<dbReference type="Gene3D" id="2.30.42.10">
    <property type="match status" value="1"/>
</dbReference>
<feature type="compositionally biased region" description="Polar residues" evidence="3">
    <location>
        <begin position="1"/>
        <end position="14"/>
    </location>
</feature>
<dbReference type="PANTHER" id="PTHR43343">
    <property type="entry name" value="PEPTIDASE S12"/>
    <property type="match status" value="1"/>
</dbReference>
<dbReference type="GO" id="GO:0006508">
    <property type="term" value="P:proteolysis"/>
    <property type="evidence" value="ECO:0007669"/>
    <property type="project" value="UniProtKB-KW"/>
</dbReference>
<dbReference type="InterPro" id="IPR009003">
    <property type="entry name" value="Peptidase_S1_PA"/>
</dbReference>
<keyword evidence="2" id="KW-0378">Hydrolase</keyword>
<dbReference type="GO" id="GO:0004252">
    <property type="term" value="F:serine-type endopeptidase activity"/>
    <property type="evidence" value="ECO:0007669"/>
    <property type="project" value="InterPro"/>
</dbReference>
<dbReference type="KEGG" id="srd:SD10_08655"/>
<dbReference type="HOGENOM" id="CLU_020120_2_2_10"/>
<evidence type="ECO:0000313" key="5">
    <source>
        <dbReference type="EMBL" id="AKD54962.1"/>
    </source>
</evidence>
<dbReference type="SMART" id="SM00228">
    <property type="entry name" value="PDZ"/>
    <property type="match status" value="1"/>
</dbReference>
<dbReference type="Gene3D" id="2.40.10.120">
    <property type="match status" value="1"/>
</dbReference>
<evidence type="ECO:0000256" key="3">
    <source>
        <dbReference type="SAM" id="MobiDB-lite"/>
    </source>
</evidence>
<dbReference type="InterPro" id="IPR001940">
    <property type="entry name" value="Peptidase_S1C"/>
</dbReference>
<gene>
    <name evidence="5" type="ORF">SD10_08655</name>
</gene>
<keyword evidence="1 5" id="KW-0645">Protease</keyword>
<dbReference type="SUPFAM" id="SSF50156">
    <property type="entry name" value="PDZ domain-like"/>
    <property type="match status" value="1"/>
</dbReference>
<evidence type="ECO:0000256" key="1">
    <source>
        <dbReference type="ARBA" id="ARBA00022670"/>
    </source>
</evidence>
<dbReference type="EMBL" id="CP010429">
    <property type="protein sequence ID" value="AKD54962.1"/>
    <property type="molecule type" value="Genomic_DNA"/>
</dbReference>
<dbReference type="PATRIC" id="fig|1379870.5.peg.1891"/>
<evidence type="ECO:0000313" key="6">
    <source>
        <dbReference type="Proteomes" id="UP000033054"/>
    </source>
</evidence>
<dbReference type="AlphaFoldDB" id="A0A0E3V6E5"/>
<dbReference type="InterPro" id="IPR036034">
    <property type="entry name" value="PDZ_sf"/>
</dbReference>
<evidence type="ECO:0000256" key="2">
    <source>
        <dbReference type="ARBA" id="ARBA00022801"/>
    </source>
</evidence>
<feature type="domain" description="PDZ" evidence="4">
    <location>
        <begin position="253"/>
        <end position="337"/>
    </location>
</feature>
<dbReference type="Proteomes" id="UP000033054">
    <property type="component" value="Chromosome"/>
</dbReference>